<feature type="domain" description="MgtC/SapB/SrpB/YhiD N-terminal" evidence="8">
    <location>
        <begin position="10"/>
        <end position="134"/>
    </location>
</feature>
<keyword evidence="6 7" id="KW-0472">Membrane</keyword>
<reference evidence="10 11" key="1">
    <citation type="submission" date="2018-07" db="EMBL/GenBank/DDBJ databases">
        <title>Genomic Encyclopedia of Type Strains, Phase IV (KMG-IV): sequencing the most valuable type-strain genomes for metagenomic binning, comparative biology and taxonomic classification.</title>
        <authorList>
            <person name="Goeker M."/>
        </authorList>
    </citation>
    <scope>NUCLEOTIDE SEQUENCE [LARGE SCALE GENOMIC DNA]</scope>
    <source>
        <strain evidence="10 11">DSM 26407</strain>
    </source>
</reference>
<evidence type="ECO:0000256" key="6">
    <source>
        <dbReference type="ARBA" id="ARBA00023136"/>
    </source>
</evidence>
<feature type="transmembrane region" description="Helical" evidence="7">
    <location>
        <begin position="366"/>
        <end position="390"/>
    </location>
</feature>
<dbReference type="EMBL" id="QPJY01000001">
    <property type="protein sequence ID" value="RCX32877.1"/>
    <property type="molecule type" value="Genomic_DNA"/>
</dbReference>
<keyword evidence="4 7" id="KW-0812">Transmembrane</keyword>
<keyword evidence="11" id="KW-1185">Reference proteome</keyword>
<evidence type="ECO:0000313" key="11">
    <source>
        <dbReference type="Proteomes" id="UP000252707"/>
    </source>
</evidence>
<comment type="caution">
    <text evidence="10">The sequence shown here is derived from an EMBL/GenBank/DDBJ whole genome shotgun (WGS) entry which is preliminary data.</text>
</comment>
<evidence type="ECO:0000259" key="8">
    <source>
        <dbReference type="Pfam" id="PF02308"/>
    </source>
</evidence>
<organism evidence="10 11">
    <name type="scientific">Thioalbus denitrificans</name>
    <dbReference type="NCBI Taxonomy" id="547122"/>
    <lineage>
        <taxon>Bacteria</taxon>
        <taxon>Pseudomonadati</taxon>
        <taxon>Pseudomonadota</taxon>
        <taxon>Gammaproteobacteria</taxon>
        <taxon>Chromatiales</taxon>
        <taxon>Ectothiorhodospiraceae</taxon>
        <taxon>Thioalbus</taxon>
    </lineage>
</organism>
<dbReference type="PRINTS" id="PR01837">
    <property type="entry name" value="MGTCSAPBPROT"/>
</dbReference>
<feature type="transmembrane region" description="Helical" evidence="7">
    <location>
        <begin position="6"/>
        <end position="26"/>
    </location>
</feature>
<dbReference type="Proteomes" id="UP000252707">
    <property type="component" value="Unassembled WGS sequence"/>
</dbReference>
<evidence type="ECO:0000256" key="3">
    <source>
        <dbReference type="ARBA" id="ARBA00022475"/>
    </source>
</evidence>
<feature type="transmembrane region" description="Helical" evidence="7">
    <location>
        <begin position="237"/>
        <end position="260"/>
    </location>
</feature>
<dbReference type="Pfam" id="PF13194">
    <property type="entry name" value="DUF4010"/>
    <property type="match status" value="1"/>
</dbReference>
<sequence>MTQLELFLDLGLALAIGLLIGVERGWKTREAEEGGRFAGLRTFGLIGLLGGVWGLIAREVDPLLLGFALLGFTGLMGLGYYLGVQRDRDYGFTTEAAALVAFALGALVQLGYPAAAAAMAVVTVTLLSFKVVVHGWLRRLEPQELNATLQLLLISVVLLPILPDRGYGPWQALNPYIIWWMVVLIAAISLFGYFAVKIAGPDRGILFTSAFGGLAASTAVTLSLARMGRENAELQPLLAAGVLLASSTMFPRLLLVVAAVSPALLPTLLVPVGVMAVVGYAAALLLWRSAARLPARVRLSHPFELATAVKFGAVLALVMLLSVALREWYGDLGVYLLAAASGIADVDAITLSLAGMVPGTLLAGVAAYGIVIAALVNTTVKGLLVVFIAGGSMARRTALAVTAVVLSGMAATLATAPMAG</sequence>
<feature type="transmembrane region" description="Helical" evidence="7">
    <location>
        <begin position="397"/>
        <end position="419"/>
    </location>
</feature>
<feature type="transmembrane region" description="Helical" evidence="7">
    <location>
        <begin position="177"/>
        <end position="196"/>
    </location>
</feature>
<keyword evidence="3" id="KW-1003">Cell membrane</keyword>
<feature type="domain" description="DUF4010" evidence="9">
    <location>
        <begin position="183"/>
        <end position="388"/>
    </location>
</feature>
<feature type="transmembrane region" description="Helical" evidence="7">
    <location>
        <begin position="114"/>
        <end position="133"/>
    </location>
</feature>
<feature type="transmembrane region" description="Helical" evidence="7">
    <location>
        <begin position="90"/>
        <end position="108"/>
    </location>
</feature>
<dbReference type="RefSeq" id="WP_114277778.1">
    <property type="nucleotide sequence ID" value="NZ_QPJY01000001.1"/>
</dbReference>
<dbReference type="PANTHER" id="PTHR39084">
    <property type="entry name" value="MEMBRANE PROTEIN-RELATED"/>
    <property type="match status" value="1"/>
</dbReference>
<protein>
    <submittedName>
        <fullName evidence="10">Uncharacterized membrane protein (DUF4010 family)</fullName>
    </submittedName>
</protein>
<feature type="transmembrane region" description="Helical" evidence="7">
    <location>
        <begin position="332"/>
        <end position="354"/>
    </location>
</feature>
<dbReference type="AlphaFoldDB" id="A0A369CKA9"/>
<gene>
    <name evidence="10" type="ORF">DFQ59_101175</name>
</gene>
<feature type="transmembrane region" description="Helical" evidence="7">
    <location>
        <begin position="307"/>
        <end position="325"/>
    </location>
</feature>
<evidence type="ECO:0000256" key="5">
    <source>
        <dbReference type="ARBA" id="ARBA00022989"/>
    </source>
</evidence>
<comment type="similarity">
    <text evidence="2">Belongs to the MgtC/SapB family.</text>
</comment>
<dbReference type="Pfam" id="PF02308">
    <property type="entry name" value="MgtC"/>
    <property type="match status" value="1"/>
</dbReference>
<evidence type="ECO:0000259" key="9">
    <source>
        <dbReference type="Pfam" id="PF13194"/>
    </source>
</evidence>
<comment type="subcellular location">
    <subcellularLocation>
        <location evidence="1">Cell membrane</location>
        <topology evidence="1">Multi-pass membrane protein</topology>
    </subcellularLocation>
</comment>
<dbReference type="InterPro" id="IPR003416">
    <property type="entry name" value="MgtC/SapB/SrpB/YhiD_fam"/>
</dbReference>
<evidence type="ECO:0000256" key="2">
    <source>
        <dbReference type="ARBA" id="ARBA00009298"/>
    </source>
</evidence>
<dbReference type="InterPro" id="IPR049177">
    <property type="entry name" value="MgtC_SapB_SrpB_YhiD_N"/>
</dbReference>
<evidence type="ECO:0000256" key="1">
    <source>
        <dbReference type="ARBA" id="ARBA00004651"/>
    </source>
</evidence>
<feature type="transmembrane region" description="Helical" evidence="7">
    <location>
        <begin position="63"/>
        <end position="83"/>
    </location>
</feature>
<feature type="transmembrane region" description="Helical" evidence="7">
    <location>
        <begin position="38"/>
        <end position="57"/>
    </location>
</feature>
<name>A0A369CKA9_9GAMM</name>
<feature type="transmembrane region" description="Helical" evidence="7">
    <location>
        <begin position="205"/>
        <end position="225"/>
    </location>
</feature>
<feature type="transmembrane region" description="Helical" evidence="7">
    <location>
        <begin position="267"/>
        <end position="287"/>
    </location>
</feature>
<evidence type="ECO:0000256" key="7">
    <source>
        <dbReference type="SAM" id="Phobius"/>
    </source>
</evidence>
<proteinExistence type="inferred from homology"/>
<dbReference type="InterPro" id="IPR025105">
    <property type="entry name" value="DUF4010"/>
</dbReference>
<feature type="transmembrane region" description="Helical" evidence="7">
    <location>
        <begin position="145"/>
        <end position="162"/>
    </location>
</feature>
<dbReference type="GO" id="GO:0005886">
    <property type="term" value="C:plasma membrane"/>
    <property type="evidence" value="ECO:0007669"/>
    <property type="project" value="UniProtKB-SubCell"/>
</dbReference>
<dbReference type="PANTHER" id="PTHR39084:SF1">
    <property type="entry name" value="DUF4010 DOMAIN-CONTAINING PROTEIN"/>
    <property type="match status" value="1"/>
</dbReference>
<dbReference type="OrthoDB" id="9813718at2"/>
<accession>A0A369CKA9</accession>
<keyword evidence="5 7" id="KW-1133">Transmembrane helix</keyword>
<evidence type="ECO:0000256" key="4">
    <source>
        <dbReference type="ARBA" id="ARBA00022692"/>
    </source>
</evidence>
<evidence type="ECO:0000313" key="10">
    <source>
        <dbReference type="EMBL" id="RCX32877.1"/>
    </source>
</evidence>